<dbReference type="PANTHER" id="PTHR30071">
    <property type="entry name" value="HEME EXPORTER PROTEIN C"/>
    <property type="match status" value="1"/>
</dbReference>
<keyword evidence="6 9" id="KW-0201">Cytochrome c-type biogenesis</keyword>
<evidence type="ECO:0000259" key="10">
    <source>
        <dbReference type="Pfam" id="PF01578"/>
    </source>
</evidence>
<keyword evidence="12" id="KW-1185">Reference proteome</keyword>
<protein>
    <recommendedName>
        <fullName evidence="4 9">Heme exporter protein C</fullName>
    </recommendedName>
    <alternativeName>
        <fullName evidence="9">Cytochrome c-type biogenesis protein</fullName>
    </alternativeName>
</protein>
<evidence type="ECO:0000256" key="4">
    <source>
        <dbReference type="ARBA" id="ARBA00016463"/>
    </source>
</evidence>
<evidence type="ECO:0000256" key="1">
    <source>
        <dbReference type="ARBA" id="ARBA00002442"/>
    </source>
</evidence>
<comment type="similarity">
    <text evidence="3 9">Belongs to the CcmC/CycZ/HelC family.</text>
</comment>
<keyword evidence="5 9" id="KW-0812">Transmembrane</keyword>
<dbReference type="GO" id="GO:0017004">
    <property type="term" value="P:cytochrome complex assembly"/>
    <property type="evidence" value="ECO:0007669"/>
    <property type="project" value="UniProtKB-KW"/>
</dbReference>
<dbReference type="InterPro" id="IPR002541">
    <property type="entry name" value="Cyt_c_assembly"/>
</dbReference>
<dbReference type="PANTHER" id="PTHR30071:SF1">
    <property type="entry name" value="CYTOCHROME B_B6 PROTEIN-RELATED"/>
    <property type="match status" value="1"/>
</dbReference>
<comment type="subcellular location">
    <subcellularLocation>
        <location evidence="9">Cell inner membrane</location>
    </subcellularLocation>
    <subcellularLocation>
        <location evidence="2">Membrane</location>
        <topology evidence="2">Multi-pass membrane protein</topology>
    </subcellularLocation>
</comment>
<feature type="transmembrane region" description="Helical" evidence="9">
    <location>
        <begin position="91"/>
        <end position="113"/>
    </location>
</feature>
<keyword evidence="9" id="KW-1003">Cell membrane</keyword>
<evidence type="ECO:0000256" key="7">
    <source>
        <dbReference type="ARBA" id="ARBA00022989"/>
    </source>
</evidence>
<evidence type="ECO:0000256" key="5">
    <source>
        <dbReference type="ARBA" id="ARBA00022692"/>
    </source>
</evidence>
<feature type="domain" description="Cytochrome c assembly protein" evidence="10">
    <location>
        <begin position="20"/>
        <end position="184"/>
    </location>
</feature>
<keyword evidence="9" id="KW-0997">Cell inner membrane</keyword>
<keyword evidence="9" id="KW-0813">Transport</keyword>
<feature type="transmembrane region" description="Helical" evidence="9">
    <location>
        <begin position="21"/>
        <end position="44"/>
    </location>
</feature>
<reference evidence="11 12" key="1">
    <citation type="submission" date="2014-11" db="EMBL/GenBank/DDBJ databases">
        <title>Pan-genome of Gallibacterium spp.</title>
        <authorList>
            <person name="Kudirkiene E."/>
            <person name="Bojesen A.M."/>
        </authorList>
    </citation>
    <scope>NUCLEOTIDE SEQUENCE [LARGE SCALE GENOMIC DNA]</scope>
    <source>
        <strain evidence="11 12">F150</strain>
    </source>
</reference>
<name>A0A1A7NZT0_9PAST</name>
<comment type="caution">
    <text evidence="11">The sequence shown here is derived from an EMBL/GenBank/DDBJ whole genome shotgun (WGS) entry which is preliminary data.</text>
</comment>
<accession>A0A1A7NZT0</accession>
<gene>
    <name evidence="9" type="primary">ccmC</name>
    <name evidence="11" type="ORF">QS62_04535</name>
</gene>
<keyword evidence="7 9" id="KW-1133">Transmembrane helix</keyword>
<dbReference type="Pfam" id="PF01578">
    <property type="entry name" value="Cytochrom_C_asm"/>
    <property type="match status" value="1"/>
</dbReference>
<dbReference type="GO" id="GO:0015232">
    <property type="term" value="F:heme transmembrane transporter activity"/>
    <property type="evidence" value="ECO:0007669"/>
    <property type="project" value="InterPro"/>
</dbReference>
<feature type="transmembrane region" description="Helical" evidence="9">
    <location>
        <begin position="161"/>
        <end position="181"/>
    </location>
</feature>
<dbReference type="EMBL" id="JTJL01000015">
    <property type="protein sequence ID" value="OBW95095.1"/>
    <property type="molecule type" value="Genomic_DNA"/>
</dbReference>
<evidence type="ECO:0000313" key="12">
    <source>
        <dbReference type="Proteomes" id="UP000092649"/>
    </source>
</evidence>
<feature type="transmembrane region" description="Helical" evidence="9">
    <location>
        <begin position="201"/>
        <end position="224"/>
    </location>
</feature>
<dbReference type="InterPro" id="IPR045062">
    <property type="entry name" value="Cyt_c_biogenesis_CcsA/CcmC"/>
</dbReference>
<comment type="function">
    <text evidence="1 9">Required for the export of heme to the periplasm for the biogenesis of c-type cytochromes.</text>
</comment>
<dbReference type="PRINTS" id="PR01386">
    <property type="entry name" value="CCMCBIOGNSIS"/>
</dbReference>
<dbReference type="PATRIC" id="fig|505341.3.peg.913"/>
<evidence type="ECO:0000256" key="9">
    <source>
        <dbReference type="RuleBase" id="RU364092"/>
    </source>
</evidence>
<dbReference type="GO" id="GO:0020037">
    <property type="term" value="F:heme binding"/>
    <property type="evidence" value="ECO:0007669"/>
    <property type="project" value="InterPro"/>
</dbReference>
<feature type="transmembrane region" description="Helical" evidence="9">
    <location>
        <begin position="64"/>
        <end position="84"/>
    </location>
</feature>
<dbReference type="GO" id="GO:0005886">
    <property type="term" value="C:plasma membrane"/>
    <property type="evidence" value="ECO:0007669"/>
    <property type="project" value="UniProtKB-SubCell"/>
</dbReference>
<feature type="transmembrane region" description="Helical" evidence="9">
    <location>
        <begin position="133"/>
        <end position="149"/>
    </location>
</feature>
<evidence type="ECO:0000256" key="2">
    <source>
        <dbReference type="ARBA" id="ARBA00004141"/>
    </source>
</evidence>
<dbReference type="RefSeq" id="WP_066106578.1">
    <property type="nucleotide sequence ID" value="NZ_JTJL01000015.1"/>
</dbReference>
<proteinExistence type="inferred from homology"/>
<evidence type="ECO:0000256" key="3">
    <source>
        <dbReference type="ARBA" id="ARBA00005840"/>
    </source>
</evidence>
<dbReference type="Proteomes" id="UP000092649">
    <property type="component" value="Unassembled WGS sequence"/>
</dbReference>
<evidence type="ECO:0000256" key="6">
    <source>
        <dbReference type="ARBA" id="ARBA00022748"/>
    </source>
</evidence>
<organism evidence="11 12">
    <name type="scientific">Gallibacterium salpingitidis</name>
    <dbReference type="NCBI Taxonomy" id="505341"/>
    <lineage>
        <taxon>Bacteria</taxon>
        <taxon>Pseudomonadati</taxon>
        <taxon>Pseudomonadota</taxon>
        <taxon>Gammaproteobacteria</taxon>
        <taxon>Pasteurellales</taxon>
        <taxon>Pasteurellaceae</taxon>
        <taxon>Gallibacterium</taxon>
    </lineage>
</organism>
<dbReference type="OrthoDB" id="9778550at2"/>
<dbReference type="NCBIfam" id="TIGR01191">
    <property type="entry name" value="ccmC"/>
    <property type="match status" value="1"/>
</dbReference>
<dbReference type="InterPro" id="IPR003557">
    <property type="entry name" value="Cyt_c_biogenesis_CcmC"/>
</dbReference>
<keyword evidence="8 9" id="KW-0472">Membrane</keyword>
<sequence>MWKWLHPYAKPETQYRICGKLVPFVGIASFLLLAVALVWGLAFAPADYQQGNSFRIMYIHVPTAIWSMGIYASMAVAALIALVWQIKQASLAMVAMAPIGALLTFLALVTGAVWGKPTWGTWWVWDARLTSELILLFLYFGVIALYSAFQDKIVGAKAAGILSIVGVINLPIIHFSVQWWNTLHQGASITKFEKPSIATEMLIPLLLSIFGFMLLSVYLTLVRYRNELLNADKKRAWVQALVQKMQ</sequence>
<evidence type="ECO:0000256" key="8">
    <source>
        <dbReference type="ARBA" id="ARBA00023136"/>
    </source>
</evidence>
<dbReference type="AlphaFoldDB" id="A0A1A7NZT0"/>
<evidence type="ECO:0000313" key="11">
    <source>
        <dbReference type="EMBL" id="OBW95095.1"/>
    </source>
</evidence>